<proteinExistence type="predicted"/>
<feature type="domain" description="Hda lid" evidence="1">
    <location>
        <begin position="153"/>
        <end position="216"/>
    </location>
</feature>
<accession>A0ABS9MRR2</accession>
<dbReference type="EMBL" id="JAKNCT010000008">
    <property type="protein sequence ID" value="MCG5031318.1"/>
    <property type="molecule type" value="Genomic_DNA"/>
</dbReference>
<reference evidence="2 3" key="1">
    <citation type="submission" date="2022-02" db="EMBL/GenBank/DDBJ databases">
        <title>Mesosutterella porci, a novel member of the family Sutterellaceae from pig feces.</title>
        <authorList>
            <person name="Wylensek D."/>
            <person name="Clavel T."/>
        </authorList>
    </citation>
    <scope>NUCLEOTIDE SEQUENCE [LARGE SCALE GENOMIC DNA]</scope>
    <source>
        <strain evidence="3">oilRF-744-wt-GAM-9</strain>
    </source>
</reference>
<comment type="caution">
    <text evidence="2">The sequence shown here is derived from an EMBL/GenBank/DDBJ whole genome shotgun (WGS) entry which is preliminary data.</text>
</comment>
<protein>
    <submittedName>
        <fullName evidence="2">DnaA/Hda family protein</fullName>
    </submittedName>
</protein>
<organism evidence="2 3">
    <name type="scientific">Mesosutterella porci</name>
    <dbReference type="NCBI Taxonomy" id="2915351"/>
    <lineage>
        <taxon>Bacteria</taxon>
        <taxon>Pseudomonadati</taxon>
        <taxon>Pseudomonadota</taxon>
        <taxon>Betaproteobacteria</taxon>
        <taxon>Burkholderiales</taxon>
        <taxon>Sutterellaceae</taxon>
        <taxon>Mesosutterella</taxon>
    </lineage>
</organism>
<dbReference type="Gene3D" id="1.10.8.60">
    <property type="match status" value="1"/>
</dbReference>
<dbReference type="InterPro" id="IPR055199">
    <property type="entry name" value="Hda_lid"/>
</dbReference>
<gene>
    <name evidence="2" type="ORF">MAF45_07675</name>
</gene>
<dbReference type="PANTHER" id="PTHR30050:SF5">
    <property type="entry name" value="DNAA REGULATORY INACTIVATOR HDA"/>
    <property type="match status" value="1"/>
</dbReference>
<sequence length="235" mass="26069">MAQEQLTLDLQIRPAPSLGNFAVGDNAELVAVLSAVENARPSAQFIYIWGGAGVGRTHLLHAIDPLAGFKRVPRFAPGRRIYTVDDVDALSEPEQQQLFDLMNEVHAHPGSGGVPDYCLVTAGSRPPSQMKGRPDVLSRLSWGLVFQVRPLTDEQKDRALAKIARDSRIELPDDARQWLLLHLPRDMGTLTEAVFEVERYALKTSRRVTRALVRQCFAPKRAEEGQDDARPQPSS</sequence>
<dbReference type="Gene3D" id="3.40.50.300">
    <property type="entry name" value="P-loop containing nucleotide triphosphate hydrolases"/>
    <property type="match status" value="2"/>
</dbReference>
<dbReference type="Pfam" id="PF22688">
    <property type="entry name" value="Hda_lid"/>
    <property type="match status" value="1"/>
</dbReference>
<dbReference type="RefSeq" id="WP_237979049.1">
    <property type="nucleotide sequence ID" value="NZ_JAKNCT010000008.1"/>
</dbReference>
<evidence type="ECO:0000313" key="2">
    <source>
        <dbReference type="EMBL" id="MCG5031318.1"/>
    </source>
</evidence>
<dbReference type="SUPFAM" id="SSF52540">
    <property type="entry name" value="P-loop containing nucleoside triphosphate hydrolases"/>
    <property type="match status" value="1"/>
</dbReference>
<dbReference type="Proteomes" id="UP001297600">
    <property type="component" value="Unassembled WGS sequence"/>
</dbReference>
<dbReference type="PANTHER" id="PTHR30050">
    <property type="entry name" value="CHROMOSOMAL REPLICATION INITIATOR PROTEIN DNAA"/>
    <property type="match status" value="1"/>
</dbReference>
<dbReference type="InterPro" id="IPR027417">
    <property type="entry name" value="P-loop_NTPase"/>
</dbReference>
<name>A0ABS9MRR2_9BURK</name>
<keyword evidence="3" id="KW-1185">Reference proteome</keyword>
<evidence type="ECO:0000259" key="1">
    <source>
        <dbReference type="Pfam" id="PF22688"/>
    </source>
</evidence>
<evidence type="ECO:0000313" key="3">
    <source>
        <dbReference type="Proteomes" id="UP001297600"/>
    </source>
</evidence>